<sequence>MADSQSSELHLNVLASGPQRRVNEVRRFTLLMIGSIGMICSSFGYAFSLVIPSIQTKYNFTQRETASITCVGLVFGYCMLPFAFLFDYFGPLPVAVLSVFTYPLGCILTALSYQNVIKGTVVRLCVFNAMQSIGLSFSDLVCCMTVLAHFPANRGPVIALLKTCIGLGSAIVGSLYTGFFGGALTNYLYFLAGLSFTVNLISARTMRFPSYQLTGYEESHLSAEEKERRVARKAQYLKQRPVMWRFIFGFVVLVVLIIYLPTTSALIAYHSLGRRVKLAFGIVTAVLTSLFVVIAIPLPAAVTRHISWCRRENESDSEEAEEEVAAAFADDLLTIEDGRRGHPRSSASENEPCQPEKRALQAGNGVLEVSSDEHARRSPHRVVETDVDYLAPQYQGDFLQNLRTPELWTLWWTLFCVIGAEFVIIYNATFILGALQGSKPSTSLTALLTVLNGVGSAAGRLVMSAFEVWSQKRKAEDRIPITIALFFPTTTIIVALILFLALPAAALPLPYVVAAFGNGFCAASQILVTRTIFAKDPAKHYNFCFTSTMVATIVLNRFLYGEWYTVQAEKQNHGNNLCFGKVCVLMPLCVLLGLSCSAFITDVFLHLRYRAYSVKVLAERARLRGKAVTTAKETEAELGELDDGLGAAAEAGTQQAPHKV</sequence>
<proteinExistence type="predicted"/>
<dbReference type="OrthoDB" id="410267at2759"/>
<evidence type="ECO:0000256" key="1">
    <source>
        <dbReference type="ARBA" id="ARBA00004141"/>
    </source>
</evidence>
<dbReference type="Gene3D" id="1.20.1250.20">
    <property type="entry name" value="MFS general substrate transporter like domains"/>
    <property type="match status" value="2"/>
</dbReference>
<dbReference type="InterPro" id="IPR036259">
    <property type="entry name" value="MFS_trans_sf"/>
</dbReference>
<keyword evidence="3 5" id="KW-1133">Transmembrane helix</keyword>
<feature type="transmembrane region" description="Helical" evidence="5">
    <location>
        <begin position="410"/>
        <end position="435"/>
    </location>
</feature>
<evidence type="ECO:0000313" key="7">
    <source>
        <dbReference type="Proteomes" id="UP000037923"/>
    </source>
</evidence>
<feature type="transmembrane region" description="Helical" evidence="5">
    <location>
        <begin position="481"/>
        <end position="502"/>
    </location>
</feature>
<evidence type="ECO:0000256" key="4">
    <source>
        <dbReference type="ARBA" id="ARBA00023136"/>
    </source>
</evidence>
<dbReference type="Proteomes" id="UP000037923">
    <property type="component" value="Unassembled WGS sequence"/>
</dbReference>
<evidence type="ECO:0000256" key="5">
    <source>
        <dbReference type="SAM" id="Phobius"/>
    </source>
</evidence>
<feature type="transmembrane region" description="Helical" evidence="5">
    <location>
        <begin position="66"/>
        <end position="85"/>
    </location>
</feature>
<name>A0A0N0DT70_LEPPY</name>
<dbReference type="VEuPathDB" id="TriTrypDB:LpyrH10_18_0820"/>
<feature type="transmembrane region" description="Helical" evidence="5">
    <location>
        <begin position="540"/>
        <end position="559"/>
    </location>
</feature>
<dbReference type="PANTHER" id="PTHR21576:SF157">
    <property type="entry name" value="NODULIN-LIKE DOMAIN-CONTAINING PROTEIN"/>
    <property type="match status" value="1"/>
</dbReference>
<feature type="transmembrane region" description="Helical" evidence="5">
    <location>
        <begin position="187"/>
        <end position="203"/>
    </location>
</feature>
<dbReference type="RefSeq" id="XP_015655437.1">
    <property type="nucleotide sequence ID" value="XM_015805960.1"/>
</dbReference>
<feature type="transmembrane region" description="Helical" evidence="5">
    <location>
        <begin position="447"/>
        <end position="469"/>
    </location>
</feature>
<feature type="transmembrane region" description="Helical" evidence="5">
    <location>
        <begin position="92"/>
        <end position="113"/>
    </location>
</feature>
<feature type="transmembrane region" description="Helical" evidence="5">
    <location>
        <begin position="133"/>
        <end position="152"/>
    </location>
</feature>
<organism evidence="6 7">
    <name type="scientific">Leptomonas pyrrhocoris</name>
    <name type="common">Firebug parasite</name>
    <dbReference type="NCBI Taxonomy" id="157538"/>
    <lineage>
        <taxon>Eukaryota</taxon>
        <taxon>Discoba</taxon>
        <taxon>Euglenozoa</taxon>
        <taxon>Kinetoplastea</taxon>
        <taxon>Metakinetoplastina</taxon>
        <taxon>Trypanosomatida</taxon>
        <taxon>Trypanosomatidae</taxon>
        <taxon>Leishmaniinae</taxon>
        <taxon>Leptomonas</taxon>
    </lineage>
</organism>
<comment type="subcellular location">
    <subcellularLocation>
        <location evidence="1">Membrane</location>
        <topology evidence="1">Multi-pass membrane protein</topology>
    </subcellularLocation>
</comment>
<accession>A0A0N0DT70</accession>
<dbReference type="InterPro" id="IPR011701">
    <property type="entry name" value="MFS"/>
</dbReference>
<dbReference type="OMA" id="VCCMTVL"/>
<evidence type="ECO:0008006" key="8">
    <source>
        <dbReference type="Google" id="ProtNLM"/>
    </source>
</evidence>
<keyword evidence="2 5" id="KW-0812">Transmembrane</keyword>
<feature type="transmembrane region" description="Helical" evidence="5">
    <location>
        <begin position="508"/>
        <end position="528"/>
    </location>
</feature>
<dbReference type="SUPFAM" id="SSF103473">
    <property type="entry name" value="MFS general substrate transporter"/>
    <property type="match status" value="2"/>
</dbReference>
<evidence type="ECO:0000256" key="2">
    <source>
        <dbReference type="ARBA" id="ARBA00022692"/>
    </source>
</evidence>
<evidence type="ECO:0000256" key="3">
    <source>
        <dbReference type="ARBA" id="ARBA00022989"/>
    </source>
</evidence>
<feature type="transmembrane region" description="Helical" evidence="5">
    <location>
        <begin position="28"/>
        <end position="54"/>
    </location>
</feature>
<keyword evidence="7" id="KW-1185">Reference proteome</keyword>
<dbReference type="AlphaFoldDB" id="A0A0N0DT70"/>
<keyword evidence="4 5" id="KW-0472">Membrane</keyword>
<dbReference type="PANTHER" id="PTHR21576">
    <property type="entry name" value="UNCHARACTERIZED NODULIN-LIKE PROTEIN"/>
    <property type="match status" value="1"/>
</dbReference>
<comment type="caution">
    <text evidence="6">The sequence shown here is derived from an EMBL/GenBank/DDBJ whole genome shotgun (WGS) entry which is preliminary data.</text>
</comment>
<dbReference type="Pfam" id="PF07690">
    <property type="entry name" value="MFS_1"/>
    <property type="match status" value="1"/>
</dbReference>
<dbReference type="GO" id="GO:0022857">
    <property type="term" value="F:transmembrane transporter activity"/>
    <property type="evidence" value="ECO:0007669"/>
    <property type="project" value="InterPro"/>
</dbReference>
<feature type="transmembrane region" description="Helical" evidence="5">
    <location>
        <begin position="280"/>
        <end position="302"/>
    </location>
</feature>
<dbReference type="EMBL" id="LGTL01000018">
    <property type="protein sequence ID" value="KPA76998.1"/>
    <property type="molecule type" value="Genomic_DNA"/>
</dbReference>
<feature type="transmembrane region" description="Helical" evidence="5">
    <location>
        <begin position="242"/>
        <end position="260"/>
    </location>
</feature>
<dbReference type="GO" id="GO:0016020">
    <property type="term" value="C:membrane"/>
    <property type="evidence" value="ECO:0007669"/>
    <property type="project" value="UniProtKB-SubCell"/>
</dbReference>
<gene>
    <name evidence="6" type="ORF">ABB37_07355</name>
</gene>
<evidence type="ECO:0000313" key="6">
    <source>
        <dbReference type="EMBL" id="KPA76998.1"/>
    </source>
</evidence>
<protein>
    <recommendedName>
        <fullName evidence="8">Nodulin-like domain-containing protein</fullName>
    </recommendedName>
</protein>
<feature type="transmembrane region" description="Helical" evidence="5">
    <location>
        <begin position="579"/>
        <end position="605"/>
    </location>
</feature>
<dbReference type="GeneID" id="26907641"/>
<reference evidence="6 7" key="1">
    <citation type="submission" date="2015-07" db="EMBL/GenBank/DDBJ databases">
        <title>High-quality genome of monoxenous trypanosomatid Leptomonas pyrrhocoris.</title>
        <authorList>
            <person name="Flegontov P."/>
            <person name="Butenko A."/>
            <person name="Firsov S."/>
            <person name="Vlcek C."/>
            <person name="Logacheva M.D."/>
            <person name="Field M."/>
            <person name="Filatov D."/>
            <person name="Flegontova O."/>
            <person name="Gerasimov E."/>
            <person name="Jackson A.P."/>
            <person name="Kelly S."/>
            <person name="Opperdoes F."/>
            <person name="O'Reilly A."/>
            <person name="Votypka J."/>
            <person name="Yurchenko V."/>
            <person name="Lukes J."/>
        </authorList>
    </citation>
    <scope>NUCLEOTIDE SEQUENCE [LARGE SCALE GENOMIC DNA]</scope>
    <source>
        <strain evidence="6">H10</strain>
    </source>
</reference>